<keyword evidence="4 8" id="KW-0812">Transmembrane</keyword>
<feature type="transmembrane region" description="Helical" evidence="8">
    <location>
        <begin position="51"/>
        <end position="73"/>
    </location>
</feature>
<organism evidence="10 11">
    <name type="scientific">Sporomusa ovata</name>
    <dbReference type="NCBI Taxonomy" id="2378"/>
    <lineage>
        <taxon>Bacteria</taxon>
        <taxon>Bacillati</taxon>
        <taxon>Bacillota</taxon>
        <taxon>Negativicutes</taxon>
        <taxon>Selenomonadales</taxon>
        <taxon>Sporomusaceae</taxon>
        <taxon>Sporomusa</taxon>
    </lineage>
</organism>
<dbReference type="PANTHER" id="PTHR11730:SF6">
    <property type="entry name" value="AMMONIUM TRANSPORTER"/>
    <property type="match status" value="1"/>
</dbReference>
<dbReference type="EMBL" id="CTRP01000003">
    <property type="protein sequence ID" value="CQR70693.1"/>
    <property type="molecule type" value="Genomic_DNA"/>
</dbReference>
<evidence type="ECO:0000256" key="8">
    <source>
        <dbReference type="RuleBase" id="RU362002"/>
    </source>
</evidence>
<dbReference type="AlphaFoldDB" id="A0A0U1KUW1"/>
<feature type="transmembrane region" description="Helical" evidence="8">
    <location>
        <begin position="162"/>
        <end position="185"/>
    </location>
</feature>
<feature type="domain" description="Ammonium transporter AmtB-like" evidence="9">
    <location>
        <begin position="15"/>
        <end position="407"/>
    </location>
</feature>
<keyword evidence="7 8" id="KW-0924">Ammonia transport</keyword>
<dbReference type="InterPro" id="IPR018047">
    <property type="entry name" value="Ammonium_transpt_CS"/>
</dbReference>
<feature type="transmembrane region" description="Helical" evidence="8">
    <location>
        <begin position="206"/>
        <end position="223"/>
    </location>
</feature>
<reference evidence="11" key="1">
    <citation type="submission" date="2015-03" db="EMBL/GenBank/DDBJ databases">
        <authorList>
            <person name="Nijsse Bart"/>
        </authorList>
    </citation>
    <scope>NUCLEOTIDE SEQUENCE [LARGE SCALE GENOMIC DNA]</scope>
</reference>
<dbReference type="GO" id="GO:0005886">
    <property type="term" value="C:plasma membrane"/>
    <property type="evidence" value="ECO:0007669"/>
    <property type="project" value="UniProtKB-SubCell"/>
</dbReference>
<name>A0A0U1KUW1_9FIRM</name>
<feature type="transmembrane region" description="Helical" evidence="8">
    <location>
        <begin position="235"/>
        <end position="257"/>
    </location>
</feature>
<evidence type="ECO:0000256" key="1">
    <source>
        <dbReference type="ARBA" id="ARBA00004141"/>
    </source>
</evidence>
<evidence type="ECO:0000256" key="3">
    <source>
        <dbReference type="ARBA" id="ARBA00022448"/>
    </source>
</evidence>
<feature type="transmembrane region" description="Helical" evidence="8">
    <location>
        <begin position="353"/>
        <end position="377"/>
    </location>
</feature>
<keyword evidence="5 8" id="KW-1133">Transmembrane helix</keyword>
<dbReference type="Pfam" id="PF00909">
    <property type="entry name" value="Ammonium_transp"/>
    <property type="match status" value="1"/>
</dbReference>
<keyword evidence="11" id="KW-1185">Reference proteome</keyword>
<evidence type="ECO:0000313" key="11">
    <source>
        <dbReference type="Proteomes" id="UP000049855"/>
    </source>
</evidence>
<feature type="transmembrane region" description="Helical" evidence="8">
    <location>
        <begin position="269"/>
        <end position="287"/>
    </location>
</feature>
<feature type="transmembrane region" description="Helical" evidence="8">
    <location>
        <begin position="129"/>
        <end position="150"/>
    </location>
</feature>
<evidence type="ECO:0000256" key="7">
    <source>
        <dbReference type="ARBA" id="ARBA00023177"/>
    </source>
</evidence>
<evidence type="ECO:0000256" key="5">
    <source>
        <dbReference type="ARBA" id="ARBA00022989"/>
    </source>
</evidence>
<evidence type="ECO:0000259" key="9">
    <source>
        <dbReference type="Pfam" id="PF00909"/>
    </source>
</evidence>
<gene>
    <name evidence="10" type="ORF">SpAn4DRAFT_1671</name>
</gene>
<feature type="transmembrane region" description="Helical" evidence="8">
    <location>
        <begin position="323"/>
        <end position="341"/>
    </location>
</feature>
<dbReference type="PROSITE" id="PS01219">
    <property type="entry name" value="AMMONIUM_TRANSP"/>
    <property type="match status" value="1"/>
</dbReference>
<dbReference type="InterPro" id="IPR001905">
    <property type="entry name" value="Ammonium_transpt"/>
</dbReference>
<dbReference type="GO" id="GO:0008519">
    <property type="term" value="F:ammonium channel activity"/>
    <property type="evidence" value="ECO:0007669"/>
    <property type="project" value="InterPro"/>
</dbReference>
<feature type="transmembrane region" description="Helical" evidence="8">
    <location>
        <begin position="100"/>
        <end position="122"/>
    </location>
</feature>
<feature type="transmembrane region" description="Helical" evidence="8">
    <location>
        <begin position="15"/>
        <end position="39"/>
    </location>
</feature>
<dbReference type="SUPFAM" id="SSF111352">
    <property type="entry name" value="Ammonium transporter"/>
    <property type="match status" value="1"/>
</dbReference>
<accession>A0A0U1KUW1</accession>
<evidence type="ECO:0000313" key="10">
    <source>
        <dbReference type="EMBL" id="CQR70693.1"/>
    </source>
</evidence>
<keyword evidence="3 8" id="KW-0813">Transport</keyword>
<evidence type="ECO:0000256" key="6">
    <source>
        <dbReference type="ARBA" id="ARBA00023136"/>
    </source>
</evidence>
<protein>
    <recommendedName>
        <fullName evidence="8">Ammonium transporter</fullName>
    </recommendedName>
</protein>
<evidence type="ECO:0000256" key="2">
    <source>
        <dbReference type="ARBA" id="ARBA00005887"/>
    </source>
</evidence>
<dbReference type="Proteomes" id="UP000049855">
    <property type="component" value="Unassembled WGS sequence"/>
</dbReference>
<comment type="similarity">
    <text evidence="2 8">Belongs to the ammonia transporter channel (TC 1.A.11.2) family.</text>
</comment>
<sequence>MELSNTSLAAGIDTVWVLLCAALVFLMEGGFAALEAGFVRSKNSLNIIMKVIMDCTVGMLGYFAVGFAIMYGLDKAGVIGWSGFFLKGDMEYLGLKIPVYAFWLFQAAFAIAMATIVSGAVAERMKFMPYLVFSLIATAVIYPIAGHWVWGNGGWLNKLGMLDFAGSAVVHSLGGWASLAAVLVLGPRTGKFGKDGSVHVLPGHNLPLAALGAFLLWFGWFGFNPGSTLSGLDLNIARIAVNTNLSAAAGGTIAALYTAVKWGKADPSMAINGALGGLVAITAGCAFVEPISAMVIGGIAGMLVVFAVPLFDRLRADDPVGAIAVHGVCGTFGTVAVGIFAEKGGLLYGGGLGLLGVQFLGVAVVSLWGFAATYMLFSALKATVGIRVSVEEETEGLDMSEHGITAYSDLECNPLTALGPVSTIGTLPVGQHQLAEDRIN</sequence>
<dbReference type="RefSeq" id="WP_021169418.1">
    <property type="nucleotide sequence ID" value="NZ_CTRP01000003.1"/>
</dbReference>
<comment type="subcellular location">
    <subcellularLocation>
        <location evidence="8">Cell membrane</location>
        <topology evidence="8">Multi-pass membrane protein</topology>
    </subcellularLocation>
    <subcellularLocation>
        <location evidence="1">Membrane</location>
        <topology evidence="1">Multi-pass membrane protein</topology>
    </subcellularLocation>
</comment>
<proteinExistence type="inferred from homology"/>
<evidence type="ECO:0000256" key="4">
    <source>
        <dbReference type="ARBA" id="ARBA00022692"/>
    </source>
</evidence>
<keyword evidence="6 8" id="KW-0472">Membrane</keyword>
<dbReference type="GO" id="GO:0097272">
    <property type="term" value="P:ammonium homeostasis"/>
    <property type="evidence" value="ECO:0007669"/>
    <property type="project" value="TreeGrafter"/>
</dbReference>
<dbReference type="NCBIfam" id="TIGR00836">
    <property type="entry name" value="amt"/>
    <property type="match status" value="1"/>
</dbReference>
<dbReference type="Gene3D" id="1.10.3430.10">
    <property type="entry name" value="Ammonium transporter AmtB like domains"/>
    <property type="match status" value="1"/>
</dbReference>
<feature type="transmembrane region" description="Helical" evidence="8">
    <location>
        <begin position="293"/>
        <end position="311"/>
    </location>
</feature>
<dbReference type="PANTHER" id="PTHR11730">
    <property type="entry name" value="AMMONIUM TRANSPORTER"/>
    <property type="match status" value="1"/>
</dbReference>
<dbReference type="InterPro" id="IPR024041">
    <property type="entry name" value="NH4_transpt_AmtB-like_dom"/>
</dbReference>
<dbReference type="InterPro" id="IPR029020">
    <property type="entry name" value="Ammonium/urea_transptr"/>
</dbReference>
<dbReference type="FunFam" id="1.10.3430.10:FF:000008">
    <property type="entry name" value="Ammonium transporter"/>
    <property type="match status" value="1"/>
</dbReference>